<dbReference type="GO" id="GO:0016020">
    <property type="term" value="C:membrane"/>
    <property type="evidence" value="ECO:0007669"/>
    <property type="project" value="UniProtKB-SubCell"/>
</dbReference>
<evidence type="ECO:0000256" key="5">
    <source>
        <dbReference type="SAM" id="Phobius"/>
    </source>
</evidence>
<gene>
    <name evidence="7" type="ORF">LSAT_V11C100041640</name>
</gene>
<evidence type="ECO:0000256" key="4">
    <source>
        <dbReference type="ARBA" id="ARBA00023136"/>
    </source>
</evidence>
<organism evidence="7 8">
    <name type="scientific">Lactuca sativa</name>
    <name type="common">Garden lettuce</name>
    <dbReference type="NCBI Taxonomy" id="4236"/>
    <lineage>
        <taxon>Eukaryota</taxon>
        <taxon>Viridiplantae</taxon>
        <taxon>Streptophyta</taxon>
        <taxon>Embryophyta</taxon>
        <taxon>Tracheophyta</taxon>
        <taxon>Spermatophyta</taxon>
        <taxon>Magnoliopsida</taxon>
        <taxon>eudicotyledons</taxon>
        <taxon>Gunneridae</taxon>
        <taxon>Pentapetalae</taxon>
        <taxon>asterids</taxon>
        <taxon>campanulids</taxon>
        <taxon>Asterales</taxon>
        <taxon>Asteraceae</taxon>
        <taxon>Cichorioideae</taxon>
        <taxon>Cichorieae</taxon>
        <taxon>Lactucinae</taxon>
        <taxon>Lactuca</taxon>
    </lineage>
</organism>
<comment type="caution">
    <text evidence="7">The sequence shown here is derived from an EMBL/GenBank/DDBJ whole genome shotgun (WGS) entry which is preliminary data.</text>
</comment>
<dbReference type="AlphaFoldDB" id="A0A9R1WL72"/>
<dbReference type="Pfam" id="PF07738">
    <property type="entry name" value="Sad1_UNC"/>
    <property type="match status" value="1"/>
</dbReference>
<keyword evidence="4 5" id="KW-0472">Membrane</keyword>
<evidence type="ECO:0000313" key="7">
    <source>
        <dbReference type="EMBL" id="KAJ0227446.1"/>
    </source>
</evidence>
<name>A0A9R1WL72_LACSA</name>
<dbReference type="GO" id="GO:0005635">
    <property type="term" value="C:nuclear envelope"/>
    <property type="evidence" value="ECO:0000318"/>
    <property type="project" value="GO_Central"/>
</dbReference>
<evidence type="ECO:0000256" key="2">
    <source>
        <dbReference type="ARBA" id="ARBA00022692"/>
    </source>
</evidence>
<keyword evidence="8" id="KW-1185">Reference proteome</keyword>
<reference evidence="7 8" key="1">
    <citation type="journal article" date="2017" name="Nat. Commun.">
        <title>Genome assembly with in vitro proximity ligation data and whole-genome triplication in lettuce.</title>
        <authorList>
            <person name="Reyes-Chin-Wo S."/>
            <person name="Wang Z."/>
            <person name="Yang X."/>
            <person name="Kozik A."/>
            <person name="Arikit S."/>
            <person name="Song C."/>
            <person name="Xia L."/>
            <person name="Froenicke L."/>
            <person name="Lavelle D.O."/>
            <person name="Truco M.J."/>
            <person name="Xia R."/>
            <person name="Zhu S."/>
            <person name="Xu C."/>
            <person name="Xu H."/>
            <person name="Xu X."/>
            <person name="Cox K."/>
            <person name="Korf I."/>
            <person name="Meyers B.C."/>
            <person name="Michelmore R.W."/>
        </authorList>
    </citation>
    <scope>NUCLEOTIDE SEQUENCE [LARGE SCALE GENOMIC DNA]</scope>
    <source>
        <strain evidence="8">cv. Salinas</strain>
        <tissue evidence="7">Seedlings</tissue>
    </source>
</reference>
<evidence type="ECO:0000256" key="3">
    <source>
        <dbReference type="ARBA" id="ARBA00022989"/>
    </source>
</evidence>
<feature type="transmembrane region" description="Helical" evidence="5">
    <location>
        <begin position="20"/>
        <end position="39"/>
    </location>
</feature>
<evidence type="ECO:0000256" key="1">
    <source>
        <dbReference type="ARBA" id="ARBA00004370"/>
    </source>
</evidence>
<keyword evidence="2 5" id="KW-0812">Transmembrane</keyword>
<keyword evidence="3 5" id="KW-1133">Transmembrane helix</keyword>
<dbReference type="GO" id="GO:0043495">
    <property type="term" value="F:protein-membrane adaptor activity"/>
    <property type="evidence" value="ECO:0000318"/>
    <property type="project" value="GO_Central"/>
</dbReference>
<evidence type="ECO:0000259" key="6">
    <source>
        <dbReference type="PROSITE" id="PS51469"/>
    </source>
</evidence>
<comment type="subcellular location">
    <subcellularLocation>
        <location evidence="1">Membrane</location>
    </subcellularLocation>
</comment>
<dbReference type="InterPro" id="IPR045119">
    <property type="entry name" value="SUN1-5"/>
</dbReference>
<dbReference type="Gramene" id="rna-gnl|WGS:NBSK|LSAT_1X105040_mrna">
    <property type="protein sequence ID" value="cds-PLY96937.1"/>
    <property type="gene ID" value="gene-LSAT_1X105040"/>
</dbReference>
<proteinExistence type="predicted"/>
<dbReference type="Gene3D" id="2.60.120.260">
    <property type="entry name" value="Galactose-binding domain-like"/>
    <property type="match status" value="1"/>
</dbReference>
<sequence length="346" mass="39857">MEKESTTPNPRAHLKKPPWQIALTFFTKNLVLLLLLLLLSETILRLLFGNKGIYSIGLDSRTAEETKSFFQTTTKMMQVQIEAADRKIEKEIVDLRNELNERVDDFDFVYRTKLRDLGENVQSKIRSLIGKEWIWNNKSNNVLDGFNFKKRKDEGFDGDMKGYVKEMIEKAIEKHAADGLATIDYAVASGGGMVVKHSEPYNLQDEIHLFALKILQPSFGEPGQCFPLKGNNGYVEIKLSHTIIPEAITLEHVAKSVAYDRSMAPKECKVFGWLHPDSKKMVLLREFTYDLEKRNVQSFNVWEKGYAVNMMRFEFKSNHGDPTHTCIYRFRVHGYEPHSLSSLMPQ</sequence>
<protein>
    <recommendedName>
        <fullName evidence="6">SUN domain-containing protein</fullName>
    </recommendedName>
</protein>
<dbReference type="Proteomes" id="UP000235145">
    <property type="component" value="Unassembled WGS sequence"/>
</dbReference>
<feature type="domain" description="SUN" evidence="6">
    <location>
        <begin position="164"/>
        <end position="337"/>
    </location>
</feature>
<evidence type="ECO:0000313" key="8">
    <source>
        <dbReference type="Proteomes" id="UP000235145"/>
    </source>
</evidence>
<accession>A0A9R1WL72</accession>
<dbReference type="OrthoDB" id="342281at2759"/>
<dbReference type="PANTHER" id="PTHR12911">
    <property type="entry name" value="SAD1/UNC-84-LIKE PROTEIN-RELATED"/>
    <property type="match status" value="1"/>
</dbReference>
<dbReference type="InterPro" id="IPR012919">
    <property type="entry name" value="SUN_dom"/>
</dbReference>
<dbReference type="PANTHER" id="PTHR12911:SF8">
    <property type="entry name" value="KLAROID PROTEIN-RELATED"/>
    <property type="match status" value="1"/>
</dbReference>
<dbReference type="EMBL" id="NBSK02000001">
    <property type="protein sequence ID" value="KAJ0227446.1"/>
    <property type="molecule type" value="Genomic_DNA"/>
</dbReference>
<dbReference type="PROSITE" id="PS51469">
    <property type="entry name" value="SUN"/>
    <property type="match status" value="1"/>
</dbReference>